<dbReference type="EMBL" id="HBEQ01007567">
    <property type="protein sequence ID" value="CAD8518603.1"/>
    <property type="molecule type" value="Transcribed_RNA"/>
</dbReference>
<dbReference type="NCBIfam" id="TIGR00211">
    <property type="entry name" value="glyS"/>
    <property type="match status" value="1"/>
</dbReference>
<dbReference type="PROSITE" id="PS50861">
    <property type="entry name" value="AA_TRNA_LIGASE_II_GLYAB"/>
    <property type="match status" value="2"/>
</dbReference>
<dbReference type="PRINTS" id="PR01044">
    <property type="entry name" value="TRNASYNTHGA"/>
</dbReference>
<dbReference type="AlphaFoldDB" id="A0A6U0PEJ3"/>
<dbReference type="PANTHER" id="PTHR30075">
    <property type="entry name" value="GLYCYL-TRNA SYNTHETASE"/>
    <property type="match status" value="1"/>
</dbReference>
<evidence type="ECO:0000256" key="6">
    <source>
        <dbReference type="ARBA" id="ARBA00022917"/>
    </source>
</evidence>
<dbReference type="GO" id="GO:0005524">
    <property type="term" value="F:ATP binding"/>
    <property type="evidence" value="ECO:0007669"/>
    <property type="project" value="UniProtKB-KW"/>
</dbReference>
<dbReference type="HAMAP" id="MF_00255">
    <property type="entry name" value="Gly_tRNA_synth_beta"/>
    <property type="match status" value="1"/>
</dbReference>
<dbReference type="Gene3D" id="1.20.58.180">
    <property type="entry name" value="Class II aaRS and biotin synthetases, domain 2"/>
    <property type="match status" value="1"/>
</dbReference>
<dbReference type="PANTHER" id="PTHR30075:SF2">
    <property type="entry name" value="GLYCINE--TRNA LIGASE, CHLOROPLASTIC_MITOCHONDRIAL 2"/>
    <property type="match status" value="1"/>
</dbReference>
<organism evidence="11">
    <name type="scientific">Micromonas pusilla</name>
    <name type="common">Picoplanktonic green alga</name>
    <name type="synonym">Chromulina pusilla</name>
    <dbReference type="NCBI Taxonomy" id="38833"/>
    <lineage>
        <taxon>Eukaryota</taxon>
        <taxon>Viridiplantae</taxon>
        <taxon>Chlorophyta</taxon>
        <taxon>Mamiellophyceae</taxon>
        <taxon>Mamiellales</taxon>
        <taxon>Mamiellaceae</taxon>
        <taxon>Micromonas</taxon>
    </lineage>
</organism>
<evidence type="ECO:0000256" key="7">
    <source>
        <dbReference type="ARBA" id="ARBA00023146"/>
    </source>
</evidence>
<dbReference type="SUPFAM" id="SSF109604">
    <property type="entry name" value="HD-domain/PDEase-like"/>
    <property type="match status" value="1"/>
</dbReference>
<evidence type="ECO:0000256" key="9">
    <source>
        <dbReference type="SAM" id="MobiDB-lite"/>
    </source>
</evidence>
<dbReference type="SUPFAM" id="SSF55681">
    <property type="entry name" value="Class II aaRS and biotin synthetases"/>
    <property type="match status" value="1"/>
</dbReference>
<dbReference type="GO" id="GO:0005739">
    <property type="term" value="C:mitochondrion"/>
    <property type="evidence" value="ECO:0007669"/>
    <property type="project" value="TreeGrafter"/>
</dbReference>
<dbReference type="EC" id="6.1.1.14" evidence="2"/>
<evidence type="ECO:0000256" key="8">
    <source>
        <dbReference type="ARBA" id="ARBA00047937"/>
    </source>
</evidence>
<dbReference type="NCBIfam" id="NF006827">
    <property type="entry name" value="PRK09348.1"/>
    <property type="match status" value="1"/>
</dbReference>
<dbReference type="NCBIfam" id="TIGR00388">
    <property type="entry name" value="glyQ"/>
    <property type="match status" value="1"/>
</dbReference>
<name>A0A6U0PEJ3_MICPS</name>
<keyword evidence="5" id="KW-0067">ATP-binding</keyword>
<protein>
    <recommendedName>
        <fullName evidence="2">glycine--tRNA ligase</fullName>
        <ecNumber evidence="2">6.1.1.14</ecNumber>
    </recommendedName>
</protein>
<proteinExistence type="inferred from homology"/>
<keyword evidence="6" id="KW-0648">Protein biosynthesis</keyword>
<gene>
    <name evidence="10" type="ORF">MCOM1403_LOCUS6029</name>
    <name evidence="11" type="ORF">MCOM1403_LOCUS6030</name>
</gene>
<dbReference type="HAMAP" id="MF_00254">
    <property type="entry name" value="Gly_tRNA_synth_alpha"/>
    <property type="match status" value="1"/>
</dbReference>
<dbReference type="GO" id="GO:0006426">
    <property type="term" value="P:glycyl-tRNA aminoacylation"/>
    <property type="evidence" value="ECO:0007669"/>
    <property type="project" value="InterPro"/>
</dbReference>
<feature type="region of interest" description="Disordered" evidence="9">
    <location>
        <begin position="466"/>
        <end position="491"/>
    </location>
</feature>
<dbReference type="EMBL" id="HBEQ01007568">
    <property type="protein sequence ID" value="CAD8518604.1"/>
    <property type="molecule type" value="Transcribed_RNA"/>
</dbReference>
<evidence type="ECO:0000256" key="2">
    <source>
        <dbReference type="ARBA" id="ARBA00012829"/>
    </source>
</evidence>
<dbReference type="Pfam" id="PF02092">
    <property type="entry name" value="tRNA_synt_2f"/>
    <property type="match status" value="1"/>
</dbReference>
<evidence type="ECO:0000256" key="4">
    <source>
        <dbReference type="ARBA" id="ARBA00022741"/>
    </source>
</evidence>
<comment type="catalytic activity">
    <reaction evidence="8">
        <text>tRNA(Gly) + glycine + ATP = glycyl-tRNA(Gly) + AMP + diphosphate</text>
        <dbReference type="Rhea" id="RHEA:16013"/>
        <dbReference type="Rhea" id="RHEA-COMP:9664"/>
        <dbReference type="Rhea" id="RHEA-COMP:9683"/>
        <dbReference type="ChEBI" id="CHEBI:30616"/>
        <dbReference type="ChEBI" id="CHEBI:33019"/>
        <dbReference type="ChEBI" id="CHEBI:57305"/>
        <dbReference type="ChEBI" id="CHEBI:78442"/>
        <dbReference type="ChEBI" id="CHEBI:78522"/>
        <dbReference type="ChEBI" id="CHEBI:456215"/>
        <dbReference type="EC" id="6.1.1.14"/>
    </reaction>
</comment>
<keyword evidence="4" id="KW-0547">Nucleotide-binding</keyword>
<dbReference type="GO" id="GO:0004820">
    <property type="term" value="F:glycine-tRNA ligase activity"/>
    <property type="evidence" value="ECO:0007669"/>
    <property type="project" value="UniProtKB-EC"/>
</dbReference>
<evidence type="ECO:0000256" key="5">
    <source>
        <dbReference type="ARBA" id="ARBA00022840"/>
    </source>
</evidence>
<keyword evidence="3" id="KW-0436">Ligase</keyword>
<accession>A0A6U0PEJ3</accession>
<dbReference type="InterPro" id="IPR006194">
    <property type="entry name" value="Gly-tRNA-synth_heterodimer"/>
</dbReference>
<dbReference type="FunFam" id="3.30.930.10:FF:000006">
    <property type="entry name" value="Glycine--tRNA ligase alpha subunit"/>
    <property type="match status" value="1"/>
</dbReference>
<dbReference type="Pfam" id="PF02091">
    <property type="entry name" value="tRNA-synt_2e"/>
    <property type="match status" value="1"/>
</dbReference>
<dbReference type="Gene3D" id="3.30.930.10">
    <property type="entry name" value="Bira Bifunctional Protein, Domain 2"/>
    <property type="match status" value="1"/>
</dbReference>
<evidence type="ECO:0000256" key="3">
    <source>
        <dbReference type="ARBA" id="ARBA00022598"/>
    </source>
</evidence>
<evidence type="ECO:0000313" key="10">
    <source>
        <dbReference type="EMBL" id="CAD8518603.1"/>
    </source>
</evidence>
<evidence type="ECO:0000313" key="11">
    <source>
        <dbReference type="EMBL" id="CAD8518604.1"/>
    </source>
</evidence>
<dbReference type="GO" id="GO:0009570">
    <property type="term" value="C:chloroplast stroma"/>
    <property type="evidence" value="ECO:0007669"/>
    <property type="project" value="TreeGrafter"/>
</dbReference>
<keyword evidence="7" id="KW-0030">Aminoacyl-tRNA synthetase</keyword>
<comment type="similarity">
    <text evidence="1">Belongs to the class-II aminoacyl-tRNA synthetase family.</text>
</comment>
<dbReference type="InterPro" id="IPR002310">
    <property type="entry name" value="Gly-tRNA_ligase_asu"/>
</dbReference>
<evidence type="ECO:0000256" key="1">
    <source>
        <dbReference type="ARBA" id="ARBA00008226"/>
    </source>
</evidence>
<reference evidence="11" key="1">
    <citation type="submission" date="2021-01" db="EMBL/GenBank/DDBJ databases">
        <authorList>
            <person name="Corre E."/>
            <person name="Pelletier E."/>
            <person name="Niang G."/>
            <person name="Scheremetjew M."/>
            <person name="Finn R."/>
            <person name="Kale V."/>
            <person name="Holt S."/>
            <person name="Cochrane G."/>
            <person name="Meng A."/>
            <person name="Brown T."/>
            <person name="Cohen L."/>
        </authorList>
    </citation>
    <scope>NUCLEOTIDE SEQUENCE</scope>
    <source>
        <strain evidence="11">CCMP1723</strain>
    </source>
</reference>
<dbReference type="InterPro" id="IPR015944">
    <property type="entry name" value="Gly-tRNA-synth_bsu"/>
</dbReference>
<sequence length="1099" mass="117693">MQRVIAASVRCYGLAAPGARLARGKAAGSRGMATSPQAVMSWCGPANVGASAMRMQASNVGVPRNASARRAVRVARAISTDAPASAHAASAAKGSGASATVPTFQEAILRLQQYWADRGCALWLPHNTEVGAGTMNPATFLRSLGPEPWSVCYPEPSIRPDDSRYGDNPNRVQRHTQFQVILKPDPGNAQELYLGSLEALGIDTKAHDLRFVEDNWESPVLGAWGLGWEVWLDGMEVTQFTYFQQCGSLKVAPTAVEITYGLERIMMSLQGVKHFKDIRYNDTMTYGEMLLQNEYEMSVFNMDEADVPAHQLRFELADKEANRMLDARLPLPAFDQLLKASHAFNILDARGAVGVTERQKLFASMRKLARESAVLWVARREELGFPLGVWEPEPVPDPVRTKGAAPTEAADFFLEVGTEELPPADVASGSEQLSKAIEACLDAAGLTHGGVVVGATPRRMVVRVEDLAASQESKQERNRGPPLSRAFEEDGVTPTKAAMGFAKKNGVDPADLEKDGEYVWANVQTVGRAAHEVIADALPGIVGGVSFPKTMRWNGDAAFSRPLRWLLAMHGEYHLPFVALGVASGSTTRLMRNSPTPTAEVTSAAHHAELLEGDTIEISFDARRTAIWSAAEELAAGVNGVVPPSAGESGGLIDEVVNLIESPTPIIGGFDPAFLELPKEVLVMVMRKHQRYFPVEDTATGDLLPHFITVANGSVNPDVVRAGNESVLKARYEDAKFFYEADTRRKLVDFKPDLAGITFQTELGTMLEKTERVEKLAPKLAASLGFSESDAKVATEAAALARADLATQLVQEFTSLAGVMGKHYATREGLDAPLCEAIFEAALPRSSGDILPSSPAGIAVAVADRLDTLAGLFAVVGAPKATADPFGLRRAAYGAVQALVASNSGCDLRAALAEAAALQPVECGDEVVDECLEYMTRRLEQYLVDGGCGVEAVRAVLAERGGDPAAAAVTARALDVAIVGGSEELKAAMTVLARPTRLVRGKELPADLEVKRGSLVDAEEVALYEAYVAAREKVGVHSEATVGDLLSAAASLSEASEAFFDKVFVMAEEPELRRNRMALMNAIASLSEGIVDFTELPGF</sequence>
<dbReference type="InterPro" id="IPR045864">
    <property type="entry name" value="aa-tRNA-synth_II/BPL/LPL"/>
</dbReference>